<dbReference type="PANTHER" id="PTHR42944:SF1">
    <property type="entry name" value="ADENINE DNA GLYCOSYLASE"/>
    <property type="match status" value="1"/>
</dbReference>
<evidence type="ECO:0000256" key="5">
    <source>
        <dbReference type="ARBA" id="ARBA00022801"/>
    </source>
</evidence>
<dbReference type="CDD" id="cd00056">
    <property type="entry name" value="ENDO3c"/>
    <property type="match status" value="1"/>
</dbReference>
<dbReference type="SMART" id="SM00478">
    <property type="entry name" value="ENDO3c"/>
    <property type="match status" value="1"/>
</dbReference>
<reference evidence="11 12" key="1">
    <citation type="journal article" date="2016" name="Nat. Commun.">
        <title>Thousands of microbial genomes shed light on interconnected biogeochemical processes in an aquifer system.</title>
        <authorList>
            <person name="Anantharaman K."/>
            <person name="Brown C.T."/>
            <person name="Hug L.A."/>
            <person name="Sharon I."/>
            <person name="Castelle C.J."/>
            <person name="Probst A.J."/>
            <person name="Thomas B.C."/>
            <person name="Singh A."/>
            <person name="Wilkins M.J."/>
            <person name="Karaoz U."/>
            <person name="Brodie E.L."/>
            <person name="Williams K.H."/>
            <person name="Hubbard S.S."/>
            <person name="Banfield J.F."/>
        </authorList>
    </citation>
    <scope>NUCLEOTIDE SEQUENCE [LARGE SCALE GENOMIC DNA]</scope>
</reference>
<evidence type="ECO:0000256" key="7">
    <source>
        <dbReference type="ARBA" id="ARBA00023014"/>
    </source>
</evidence>
<proteinExistence type="inferred from homology"/>
<evidence type="ECO:0000256" key="8">
    <source>
        <dbReference type="ARBA" id="ARBA00023204"/>
    </source>
</evidence>
<evidence type="ECO:0000256" key="6">
    <source>
        <dbReference type="ARBA" id="ARBA00023004"/>
    </source>
</evidence>
<dbReference type="PANTHER" id="PTHR42944">
    <property type="entry name" value="ADENINE DNA GLYCOSYLASE"/>
    <property type="match status" value="1"/>
</dbReference>
<feature type="domain" description="HhH-GPD" evidence="10">
    <location>
        <begin position="57"/>
        <end position="205"/>
    </location>
</feature>
<gene>
    <name evidence="11" type="ORF">A3C16_05235</name>
</gene>
<evidence type="ECO:0000259" key="10">
    <source>
        <dbReference type="SMART" id="SM00478"/>
    </source>
</evidence>
<dbReference type="GO" id="GO:0032357">
    <property type="term" value="F:oxidized purine DNA binding"/>
    <property type="evidence" value="ECO:0007669"/>
    <property type="project" value="TreeGrafter"/>
</dbReference>
<keyword evidence="6" id="KW-0408">Iron</keyword>
<dbReference type="Gene3D" id="1.10.340.30">
    <property type="entry name" value="Hypothetical protein, domain 2"/>
    <property type="match status" value="1"/>
</dbReference>
<dbReference type="InterPro" id="IPR023170">
    <property type="entry name" value="HhH_base_excis_C"/>
</dbReference>
<dbReference type="InterPro" id="IPR003265">
    <property type="entry name" value="HhH-GPD_domain"/>
</dbReference>
<evidence type="ECO:0000256" key="9">
    <source>
        <dbReference type="ARBA" id="ARBA00023295"/>
    </source>
</evidence>
<sequence>MLFYICSVTLDGMKRPSVKTFQELILSWHQKHGRHELPWRRPADIRDPYRVLVSEVMLQQTQVDRVIPKYKSFLKKFPTPKALAGASTRALLTEWKGLGYNRRALFLRRSAEKITGELHGVFPSDEAGLHALPGVGEYTARAVSVFCFNRPMVFIETNIRRVFIHFFFHDRARVTDTEIIPLIQKTLWKKDPRLWYGALMDYGATAVKGIPNPNRRSAGYARQSKFEGSTRYARAKVLALFLRKRRVSPPDLKEYVTSDPLLKKYRGRPARMAILGTLERDGFLERHAGAWRIRKK</sequence>
<dbReference type="AlphaFoldDB" id="A0A1G2KQ56"/>
<dbReference type="InterPro" id="IPR044298">
    <property type="entry name" value="MIG/MutY"/>
</dbReference>
<keyword evidence="7" id="KW-0411">Iron-sulfur</keyword>
<keyword evidence="8" id="KW-0234">DNA repair</keyword>
<keyword evidence="5" id="KW-0378">Hydrolase</keyword>
<organism evidence="11 12">
    <name type="scientific">Candidatus Sungbacteria bacterium RIFCSPHIGHO2_02_FULL_51_29</name>
    <dbReference type="NCBI Taxonomy" id="1802273"/>
    <lineage>
        <taxon>Bacteria</taxon>
        <taxon>Candidatus Sungiibacteriota</taxon>
    </lineage>
</organism>
<evidence type="ECO:0000256" key="4">
    <source>
        <dbReference type="ARBA" id="ARBA00022763"/>
    </source>
</evidence>
<comment type="caution">
    <text evidence="11">The sequence shown here is derived from an EMBL/GenBank/DDBJ whole genome shotgun (WGS) entry which is preliminary data.</text>
</comment>
<protein>
    <recommendedName>
        <fullName evidence="10">HhH-GPD domain-containing protein</fullName>
    </recommendedName>
</protein>
<comment type="cofactor">
    <cofactor evidence="1">
        <name>[4Fe-4S] cluster</name>
        <dbReference type="ChEBI" id="CHEBI:49883"/>
    </cofactor>
</comment>
<dbReference type="GO" id="GO:0034039">
    <property type="term" value="F:8-oxo-7,8-dihydroguanine DNA N-glycosylase activity"/>
    <property type="evidence" value="ECO:0007669"/>
    <property type="project" value="TreeGrafter"/>
</dbReference>
<dbReference type="EMBL" id="MHQL01000060">
    <property type="protein sequence ID" value="OHA01546.1"/>
    <property type="molecule type" value="Genomic_DNA"/>
</dbReference>
<keyword evidence="3" id="KW-0479">Metal-binding</keyword>
<dbReference type="InterPro" id="IPR011257">
    <property type="entry name" value="DNA_glycosylase"/>
</dbReference>
<dbReference type="GO" id="GO:0046872">
    <property type="term" value="F:metal ion binding"/>
    <property type="evidence" value="ECO:0007669"/>
    <property type="project" value="UniProtKB-KW"/>
</dbReference>
<dbReference type="Gene3D" id="1.10.1670.10">
    <property type="entry name" value="Helix-hairpin-Helix base-excision DNA repair enzymes (C-terminal)"/>
    <property type="match status" value="1"/>
</dbReference>
<dbReference type="GO" id="GO:0006298">
    <property type="term" value="P:mismatch repair"/>
    <property type="evidence" value="ECO:0007669"/>
    <property type="project" value="TreeGrafter"/>
</dbReference>
<evidence type="ECO:0000256" key="2">
    <source>
        <dbReference type="ARBA" id="ARBA00008343"/>
    </source>
</evidence>
<dbReference type="Proteomes" id="UP000177811">
    <property type="component" value="Unassembled WGS sequence"/>
</dbReference>
<evidence type="ECO:0000313" key="12">
    <source>
        <dbReference type="Proteomes" id="UP000177811"/>
    </source>
</evidence>
<comment type="similarity">
    <text evidence="2">Belongs to the Nth/MutY family.</text>
</comment>
<evidence type="ECO:0000313" key="11">
    <source>
        <dbReference type="EMBL" id="OHA01546.1"/>
    </source>
</evidence>
<dbReference type="Pfam" id="PF00730">
    <property type="entry name" value="HhH-GPD"/>
    <property type="match status" value="1"/>
</dbReference>
<dbReference type="GO" id="GO:0051536">
    <property type="term" value="F:iron-sulfur cluster binding"/>
    <property type="evidence" value="ECO:0007669"/>
    <property type="project" value="UniProtKB-KW"/>
</dbReference>
<dbReference type="GO" id="GO:0006284">
    <property type="term" value="P:base-excision repair"/>
    <property type="evidence" value="ECO:0007669"/>
    <property type="project" value="InterPro"/>
</dbReference>
<dbReference type="SUPFAM" id="SSF48150">
    <property type="entry name" value="DNA-glycosylase"/>
    <property type="match status" value="1"/>
</dbReference>
<keyword evidence="4" id="KW-0227">DNA damage</keyword>
<name>A0A1G2KQ56_9BACT</name>
<evidence type="ECO:0000256" key="3">
    <source>
        <dbReference type="ARBA" id="ARBA00022723"/>
    </source>
</evidence>
<evidence type="ECO:0000256" key="1">
    <source>
        <dbReference type="ARBA" id="ARBA00001966"/>
    </source>
</evidence>
<dbReference type="GO" id="GO:0000701">
    <property type="term" value="F:purine-specific mismatch base pair DNA N-glycosylase activity"/>
    <property type="evidence" value="ECO:0007669"/>
    <property type="project" value="TreeGrafter"/>
</dbReference>
<dbReference type="GO" id="GO:0035485">
    <property type="term" value="F:adenine/guanine mispair binding"/>
    <property type="evidence" value="ECO:0007669"/>
    <property type="project" value="TreeGrafter"/>
</dbReference>
<keyword evidence="9" id="KW-0326">Glycosidase</keyword>
<accession>A0A1G2KQ56</accession>